<dbReference type="RefSeq" id="WP_227703419.1">
    <property type="nucleotide sequence ID" value="NZ_JBEAAL010000004.1"/>
</dbReference>
<feature type="compositionally biased region" description="Acidic residues" evidence="1">
    <location>
        <begin position="262"/>
        <end position="277"/>
    </location>
</feature>
<gene>
    <name evidence="2" type="ORF">ABK249_08440</name>
</gene>
<organism evidence="2 3">
    <name type="scientific">Neorhizobium phenanthreniclasticum</name>
    <dbReference type="NCBI Taxonomy" id="3157917"/>
    <lineage>
        <taxon>Bacteria</taxon>
        <taxon>Pseudomonadati</taxon>
        <taxon>Pseudomonadota</taxon>
        <taxon>Alphaproteobacteria</taxon>
        <taxon>Hyphomicrobiales</taxon>
        <taxon>Rhizobiaceae</taxon>
        <taxon>Rhizobium/Agrobacterium group</taxon>
        <taxon>Neorhizobium</taxon>
    </lineage>
</organism>
<feature type="region of interest" description="Disordered" evidence="1">
    <location>
        <begin position="248"/>
        <end position="283"/>
    </location>
</feature>
<feature type="region of interest" description="Disordered" evidence="1">
    <location>
        <begin position="86"/>
        <end position="123"/>
    </location>
</feature>
<comment type="caution">
    <text evidence="2">The sequence shown here is derived from an EMBL/GenBank/DDBJ whole genome shotgun (WGS) entry which is preliminary data.</text>
</comment>
<evidence type="ECO:0000313" key="3">
    <source>
        <dbReference type="Proteomes" id="UP001496627"/>
    </source>
</evidence>
<dbReference type="EMBL" id="JBEAAL010000004">
    <property type="protein sequence ID" value="MEQ1404958.1"/>
    <property type="molecule type" value="Genomic_DNA"/>
</dbReference>
<dbReference type="Proteomes" id="UP001496627">
    <property type="component" value="Unassembled WGS sequence"/>
</dbReference>
<proteinExistence type="predicted"/>
<keyword evidence="3" id="KW-1185">Reference proteome</keyword>
<evidence type="ECO:0008006" key="4">
    <source>
        <dbReference type="Google" id="ProtNLM"/>
    </source>
</evidence>
<reference evidence="2 3" key="1">
    <citation type="submission" date="2024-05" db="EMBL/GenBank/DDBJ databases">
        <title>Neorhizobium sp. Rsf11, a plant growth promoting and heavy metal resistant PAH-degrader.</title>
        <authorList>
            <person name="Golubev S.N."/>
            <person name="Muratova A.Y."/>
            <person name="Markelova M.I."/>
        </authorList>
    </citation>
    <scope>NUCLEOTIDE SEQUENCE [LARGE SCALE GENOMIC DNA]</scope>
    <source>
        <strain evidence="2 3">Rsf11</strain>
    </source>
</reference>
<evidence type="ECO:0000256" key="1">
    <source>
        <dbReference type="SAM" id="MobiDB-lite"/>
    </source>
</evidence>
<evidence type="ECO:0000313" key="2">
    <source>
        <dbReference type="EMBL" id="MEQ1404958.1"/>
    </source>
</evidence>
<accession>A0ABV0LZR8</accession>
<sequence>MTAMDQITDEIAHFIGLFHMRIEEARLRDAYPDFSYHAQKSNLHSQPVALSDFDAPYEFIGFDPQISYKAPIYLRPIDHTKPLSWHDRSSIPSVEDVSPAPPPYHPEKDLPGHHTGSPAEMLTIEPPGSVANYIVQAASLSDDDNFNVGGSNIEFNPQPVSDQDLLDAADEVFSQAPIDGLDMPATNVELIEIINNVASQLKALANVTSGGPTNISVQQSEAIEGIYVNGEIVEETPQLEDYHSFGEEAPEDENAGNATDGGEQDEIADGDAEEDDGQPSNVVISEDGSVTVKNSVELVAGNNTAVNEAVIQNLWTAGTVTAVVGDHVEVNTIVQTNALWDTDSVTSAVDNWTSEDTANEVFNIATFKRDDPLEDAPDTEAAAGGFPAAWAVAEIQGDLLITNWLEQYVFMSDNDVGVLSASGTTTQVIAGDNTSANQTSIFELGFSYDLIIVGGSLYDANIIHQTNVLIDNDVVGAVSGFETSGEGGIASSGNLLWNQAYIQNVGGADRFETLPSAYLDAANDFAAGNYQLSSGVLTDPMFADLPGLRVLYVSGDLLNIQYVSQTNIVGDSDQIALAMNAIDPRADATWSVSTGGNVLINKAAILDLDSFGQTYVGGGQYSQETLFQAELISHQPELLTRNPDALVNEAVVFLDETMLEGDYEAPGISMPTDHDGHYQNDGLQHVLG</sequence>
<protein>
    <recommendedName>
        <fullName evidence="4">Type I secretion protein</fullName>
    </recommendedName>
</protein>
<name>A0ABV0LZR8_9HYPH</name>